<name>A0AAV4P1P9_9ARAC</name>
<proteinExistence type="predicted"/>
<accession>A0AAV4P1P9</accession>
<comment type="caution">
    <text evidence="1">The sequence shown here is derived from an EMBL/GenBank/DDBJ whole genome shotgun (WGS) entry which is preliminary data.</text>
</comment>
<organism evidence="1 2">
    <name type="scientific">Caerostris darwini</name>
    <dbReference type="NCBI Taxonomy" id="1538125"/>
    <lineage>
        <taxon>Eukaryota</taxon>
        <taxon>Metazoa</taxon>
        <taxon>Ecdysozoa</taxon>
        <taxon>Arthropoda</taxon>
        <taxon>Chelicerata</taxon>
        <taxon>Arachnida</taxon>
        <taxon>Araneae</taxon>
        <taxon>Araneomorphae</taxon>
        <taxon>Entelegynae</taxon>
        <taxon>Araneoidea</taxon>
        <taxon>Araneidae</taxon>
        <taxon>Caerostris</taxon>
    </lineage>
</organism>
<dbReference type="AlphaFoldDB" id="A0AAV4P1P9"/>
<protein>
    <submittedName>
        <fullName evidence="1">Uncharacterized protein</fullName>
    </submittedName>
</protein>
<evidence type="ECO:0000313" key="2">
    <source>
        <dbReference type="Proteomes" id="UP001054837"/>
    </source>
</evidence>
<sequence>MIVINTQHRSKGSPLDINQDIDKELAALPRNSNVQIGDLGENDRNLALSPSLRLLRFWTHTDWCLPEGESPTVKKEKVAIYYCF</sequence>
<dbReference type="EMBL" id="BPLQ01002221">
    <property type="protein sequence ID" value="GIX90111.1"/>
    <property type="molecule type" value="Genomic_DNA"/>
</dbReference>
<reference evidence="1 2" key="1">
    <citation type="submission" date="2021-06" db="EMBL/GenBank/DDBJ databases">
        <title>Caerostris darwini draft genome.</title>
        <authorList>
            <person name="Kono N."/>
            <person name="Arakawa K."/>
        </authorList>
    </citation>
    <scope>NUCLEOTIDE SEQUENCE [LARGE SCALE GENOMIC DNA]</scope>
</reference>
<keyword evidence="2" id="KW-1185">Reference proteome</keyword>
<gene>
    <name evidence="1" type="ORF">CDAR_509651</name>
</gene>
<dbReference type="Proteomes" id="UP001054837">
    <property type="component" value="Unassembled WGS sequence"/>
</dbReference>
<evidence type="ECO:0000313" key="1">
    <source>
        <dbReference type="EMBL" id="GIX90111.1"/>
    </source>
</evidence>